<accession>A0A6J4RZM4</accession>
<dbReference type="GO" id="GO:0006284">
    <property type="term" value="P:base-excision repair"/>
    <property type="evidence" value="ECO:0007669"/>
    <property type="project" value="InterPro"/>
</dbReference>
<dbReference type="GO" id="GO:0140078">
    <property type="term" value="F:class I DNA-(apurinic or apyrimidinic site) endonuclease activity"/>
    <property type="evidence" value="ECO:0007669"/>
    <property type="project" value="UniProtKB-EC"/>
</dbReference>
<evidence type="ECO:0000256" key="2">
    <source>
        <dbReference type="ARBA" id="ARBA00022723"/>
    </source>
</evidence>
<dbReference type="EMBL" id="CADCVU010000043">
    <property type="protein sequence ID" value="CAA9486127.1"/>
    <property type="molecule type" value="Genomic_DNA"/>
</dbReference>
<dbReference type="SMART" id="SM00525">
    <property type="entry name" value="FES"/>
    <property type="match status" value="1"/>
</dbReference>
<dbReference type="SMART" id="SM00478">
    <property type="entry name" value="ENDO3c"/>
    <property type="match status" value="1"/>
</dbReference>
<keyword evidence="2" id="KW-0479">Metal-binding</keyword>
<dbReference type="SUPFAM" id="SSF48150">
    <property type="entry name" value="DNA-glycosylase"/>
    <property type="match status" value="1"/>
</dbReference>
<gene>
    <name evidence="6" type="ORF">AVDCRST_MAG45-460</name>
</gene>
<evidence type="ECO:0000259" key="5">
    <source>
        <dbReference type="SMART" id="SM00478"/>
    </source>
</evidence>
<proteinExistence type="predicted"/>
<sequence length="218" mass="24580">MRTVRDRLRVAYGRPVLRPHRAPIDELVLTVLSQNTNDRNRDVAYFRLREWFPGGWPEVRDAPLERVEEAIKPGGLSKTKSGRIQEMLRAIGDDELGWLERAPLAEARDFLIALPGVGRKTAACVLLFSFGRPDVPVDTHVFRVGGRLGLFRPGAPLEETHNELTRLAAGDPDDAYELHTALLRHGRRTCVARAPQCDECPLRRICPYGRSRVRSAET</sequence>
<dbReference type="InterPro" id="IPR011257">
    <property type="entry name" value="DNA_glycosylase"/>
</dbReference>
<protein>
    <submittedName>
        <fullName evidence="6">Endonuclease III</fullName>
        <ecNumber evidence="6">4.2.99.18</ecNumber>
    </submittedName>
</protein>
<dbReference type="Pfam" id="PF00730">
    <property type="entry name" value="HhH-GPD"/>
    <property type="match status" value="1"/>
</dbReference>
<keyword evidence="6" id="KW-0456">Lyase</keyword>
<keyword evidence="4" id="KW-0411">Iron-sulfur</keyword>
<evidence type="ECO:0000313" key="6">
    <source>
        <dbReference type="EMBL" id="CAA9486127.1"/>
    </source>
</evidence>
<evidence type="ECO:0000256" key="3">
    <source>
        <dbReference type="ARBA" id="ARBA00023004"/>
    </source>
</evidence>
<organism evidence="6">
    <name type="scientific">uncultured Solirubrobacterales bacterium</name>
    <dbReference type="NCBI Taxonomy" id="768556"/>
    <lineage>
        <taxon>Bacteria</taxon>
        <taxon>Bacillati</taxon>
        <taxon>Actinomycetota</taxon>
        <taxon>Thermoleophilia</taxon>
        <taxon>Solirubrobacterales</taxon>
        <taxon>environmental samples</taxon>
    </lineage>
</organism>
<name>A0A6J4RZM4_9ACTN</name>
<keyword evidence="3" id="KW-0408">Iron</keyword>
<dbReference type="CDD" id="cd00056">
    <property type="entry name" value="ENDO3c"/>
    <property type="match status" value="1"/>
</dbReference>
<keyword evidence="6" id="KW-0255">Endonuclease</keyword>
<keyword evidence="6" id="KW-0378">Hydrolase</keyword>
<dbReference type="Gene3D" id="1.10.1670.10">
    <property type="entry name" value="Helix-hairpin-Helix base-excision DNA repair enzymes (C-terminal)"/>
    <property type="match status" value="1"/>
</dbReference>
<dbReference type="GO" id="GO:0046872">
    <property type="term" value="F:metal ion binding"/>
    <property type="evidence" value="ECO:0007669"/>
    <property type="project" value="UniProtKB-KW"/>
</dbReference>
<dbReference type="PANTHER" id="PTHR47203:SF1">
    <property type="entry name" value="HYPOTHETICAL BASE EXCISION DNA REPAIR PROTEIN (EUROFUNG)"/>
    <property type="match status" value="1"/>
</dbReference>
<dbReference type="PANTHER" id="PTHR47203">
    <property type="match status" value="1"/>
</dbReference>
<dbReference type="InterPro" id="IPR003651">
    <property type="entry name" value="Endonuclease3_FeS-loop_motif"/>
</dbReference>
<evidence type="ECO:0000256" key="1">
    <source>
        <dbReference type="ARBA" id="ARBA00001966"/>
    </source>
</evidence>
<dbReference type="GO" id="GO:0051539">
    <property type="term" value="F:4 iron, 4 sulfur cluster binding"/>
    <property type="evidence" value="ECO:0007669"/>
    <property type="project" value="InterPro"/>
</dbReference>
<dbReference type="InterPro" id="IPR023170">
    <property type="entry name" value="HhH_base_excis_C"/>
</dbReference>
<dbReference type="AlphaFoldDB" id="A0A6J4RZM4"/>
<dbReference type="InterPro" id="IPR003265">
    <property type="entry name" value="HhH-GPD_domain"/>
</dbReference>
<reference evidence="6" key="1">
    <citation type="submission" date="2020-02" db="EMBL/GenBank/DDBJ databases">
        <authorList>
            <person name="Meier V. D."/>
        </authorList>
    </citation>
    <scope>NUCLEOTIDE SEQUENCE</scope>
    <source>
        <strain evidence="6">AVDCRST_MAG45</strain>
    </source>
</reference>
<dbReference type="EC" id="4.2.99.18" evidence="6"/>
<dbReference type="Gene3D" id="1.10.340.30">
    <property type="entry name" value="Hypothetical protein, domain 2"/>
    <property type="match status" value="1"/>
</dbReference>
<evidence type="ECO:0000256" key="4">
    <source>
        <dbReference type="ARBA" id="ARBA00023014"/>
    </source>
</evidence>
<feature type="domain" description="HhH-GPD" evidence="5">
    <location>
        <begin position="32"/>
        <end position="188"/>
    </location>
</feature>
<dbReference type="PIRSF" id="PIRSF001435">
    <property type="entry name" value="Nth"/>
    <property type="match status" value="1"/>
</dbReference>
<comment type="cofactor">
    <cofactor evidence="1">
        <name>[4Fe-4S] cluster</name>
        <dbReference type="ChEBI" id="CHEBI:49883"/>
    </cofactor>
</comment>
<dbReference type="GO" id="GO:0016787">
    <property type="term" value="F:hydrolase activity"/>
    <property type="evidence" value="ECO:0007669"/>
    <property type="project" value="UniProtKB-ARBA"/>
</dbReference>
<keyword evidence="6" id="KW-0540">Nuclease</keyword>